<organism evidence="2 3">
    <name type="scientific">Acidovorax kalamii</name>
    <dbReference type="NCBI Taxonomy" id="2004485"/>
    <lineage>
        <taxon>Bacteria</taxon>
        <taxon>Pseudomonadati</taxon>
        <taxon>Pseudomonadota</taxon>
        <taxon>Betaproteobacteria</taxon>
        <taxon>Burkholderiales</taxon>
        <taxon>Comamonadaceae</taxon>
        <taxon>Acidovorax</taxon>
    </lineage>
</organism>
<feature type="domain" description="Dienelactone hydrolase" evidence="1">
    <location>
        <begin position="15"/>
        <end position="227"/>
    </location>
</feature>
<reference evidence="2 3" key="1">
    <citation type="submission" date="2017-07" db="EMBL/GenBank/DDBJ databases">
        <title>Acidovorax KNDSW TSA 6 genome sequence and assembly.</title>
        <authorList>
            <person name="Mayilraj S."/>
        </authorList>
    </citation>
    <scope>NUCLEOTIDE SEQUENCE [LARGE SCALE GENOMIC DNA]</scope>
    <source>
        <strain evidence="2 3">KNDSW-TSA6</strain>
    </source>
</reference>
<sequence>MGQFVDLTSGDGFVFPAWVAQPDAAPRGAVVVLQEIFGVNSHIRAVADRFAARGYLAVAPSTFHRVKPGVELGYTGEDMQAGMGLKAAVEALPAPGVMPDIQAAIDYAAAQSGRKVGIVGFCWGGLLTWRAACTLNGLSAAVPYYGGGMTSPDEAARQPRVPVLAHFGERDHWIPVDSVQAFARAQPGAEVHIYAADHGFNCDQRGSYDEPSAMTARDRTLAFFDKHLA</sequence>
<dbReference type="GO" id="GO:0016787">
    <property type="term" value="F:hydrolase activity"/>
    <property type="evidence" value="ECO:0007669"/>
    <property type="project" value="InterPro"/>
</dbReference>
<dbReference type="Pfam" id="PF01738">
    <property type="entry name" value="DLH"/>
    <property type="match status" value="1"/>
</dbReference>
<accession>A0A235ENL6</accession>
<dbReference type="SUPFAM" id="SSF53474">
    <property type="entry name" value="alpha/beta-Hydrolases"/>
    <property type="match status" value="1"/>
</dbReference>
<evidence type="ECO:0000313" key="2">
    <source>
        <dbReference type="EMBL" id="OYD50025.1"/>
    </source>
</evidence>
<dbReference type="OrthoDB" id="62567at2"/>
<dbReference type="Proteomes" id="UP000215441">
    <property type="component" value="Unassembled WGS sequence"/>
</dbReference>
<evidence type="ECO:0000259" key="1">
    <source>
        <dbReference type="Pfam" id="PF01738"/>
    </source>
</evidence>
<dbReference type="InterPro" id="IPR051049">
    <property type="entry name" value="Dienelactone_hydrolase-like"/>
</dbReference>
<dbReference type="EMBL" id="NOIG01000008">
    <property type="protein sequence ID" value="OYD50025.1"/>
    <property type="molecule type" value="Genomic_DNA"/>
</dbReference>
<protein>
    <submittedName>
        <fullName evidence="2">Carboxymethylenebutenolidase</fullName>
    </submittedName>
</protein>
<gene>
    <name evidence="2" type="ORF">CBY09_13910</name>
</gene>
<comment type="caution">
    <text evidence="2">The sequence shown here is derived from an EMBL/GenBank/DDBJ whole genome shotgun (WGS) entry which is preliminary data.</text>
</comment>
<keyword evidence="3" id="KW-1185">Reference proteome</keyword>
<name>A0A235ENL6_9BURK</name>
<proteinExistence type="predicted"/>
<dbReference type="PANTHER" id="PTHR46623">
    <property type="entry name" value="CARBOXYMETHYLENEBUTENOLIDASE-RELATED"/>
    <property type="match status" value="1"/>
</dbReference>
<dbReference type="AlphaFoldDB" id="A0A235ENL6"/>
<dbReference type="Gene3D" id="3.40.50.1820">
    <property type="entry name" value="alpha/beta hydrolase"/>
    <property type="match status" value="1"/>
</dbReference>
<dbReference type="InterPro" id="IPR002925">
    <property type="entry name" value="Dienelactn_hydro"/>
</dbReference>
<evidence type="ECO:0000313" key="3">
    <source>
        <dbReference type="Proteomes" id="UP000215441"/>
    </source>
</evidence>
<dbReference type="InterPro" id="IPR029058">
    <property type="entry name" value="AB_hydrolase_fold"/>
</dbReference>
<dbReference type="RefSeq" id="WP_094290178.1">
    <property type="nucleotide sequence ID" value="NZ_NOIG01000008.1"/>
</dbReference>
<dbReference type="PANTHER" id="PTHR46623:SF6">
    <property type="entry name" value="ALPHA_BETA-HYDROLASES SUPERFAMILY PROTEIN"/>
    <property type="match status" value="1"/>
</dbReference>